<comment type="caution">
    <text evidence="1">The sequence shown here is derived from an EMBL/GenBank/DDBJ whole genome shotgun (WGS) entry which is preliminary data.</text>
</comment>
<keyword evidence="2" id="KW-1185">Reference proteome</keyword>
<reference evidence="1 2" key="1">
    <citation type="journal article" date="2019" name="Sci. Rep.">
        <title>Orb-weaving spider Araneus ventricosus genome elucidates the spidroin gene catalogue.</title>
        <authorList>
            <person name="Kono N."/>
            <person name="Nakamura H."/>
            <person name="Ohtoshi R."/>
            <person name="Moran D.A.P."/>
            <person name="Shinohara A."/>
            <person name="Yoshida Y."/>
            <person name="Fujiwara M."/>
            <person name="Mori M."/>
            <person name="Tomita M."/>
            <person name="Arakawa K."/>
        </authorList>
    </citation>
    <scope>NUCLEOTIDE SEQUENCE [LARGE SCALE GENOMIC DNA]</scope>
</reference>
<dbReference type="Proteomes" id="UP000499080">
    <property type="component" value="Unassembled WGS sequence"/>
</dbReference>
<sequence>MEKFRASHNRCNMTRAIQSSLTLMFFILHMILNSKEDQSADLGVPGTVLVDVPFPVFHPQLEKKFKIRNSMGSNFTFCDSRLMCSPNVVKETKGAISFAKRNICEICPDSNFSLQQSCSNLALQICNKVDTARVQA</sequence>
<dbReference type="EMBL" id="BGPR01102551">
    <property type="protein sequence ID" value="GBM63475.1"/>
    <property type="molecule type" value="Genomic_DNA"/>
</dbReference>
<protein>
    <submittedName>
        <fullName evidence="1">Uncharacterized protein</fullName>
    </submittedName>
</protein>
<proteinExistence type="predicted"/>
<dbReference type="AlphaFoldDB" id="A0A4Y2HDV4"/>
<evidence type="ECO:0000313" key="2">
    <source>
        <dbReference type="Proteomes" id="UP000499080"/>
    </source>
</evidence>
<evidence type="ECO:0000313" key="1">
    <source>
        <dbReference type="EMBL" id="GBM63475.1"/>
    </source>
</evidence>
<accession>A0A4Y2HDV4</accession>
<gene>
    <name evidence="1" type="ORF">AVEN_30651_1</name>
</gene>
<organism evidence="1 2">
    <name type="scientific">Araneus ventricosus</name>
    <name type="common">Orbweaver spider</name>
    <name type="synonym">Epeira ventricosa</name>
    <dbReference type="NCBI Taxonomy" id="182803"/>
    <lineage>
        <taxon>Eukaryota</taxon>
        <taxon>Metazoa</taxon>
        <taxon>Ecdysozoa</taxon>
        <taxon>Arthropoda</taxon>
        <taxon>Chelicerata</taxon>
        <taxon>Arachnida</taxon>
        <taxon>Araneae</taxon>
        <taxon>Araneomorphae</taxon>
        <taxon>Entelegynae</taxon>
        <taxon>Araneoidea</taxon>
        <taxon>Araneidae</taxon>
        <taxon>Araneus</taxon>
    </lineage>
</organism>
<name>A0A4Y2HDV4_ARAVE</name>